<evidence type="ECO:0000256" key="1">
    <source>
        <dbReference type="SAM" id="SignalP"/>
    </source>
</evidence>
<name>A0A4R7Q063_9FLAO</name>
<proteinExistence type="predicted"/>
<accession>A0A4R7Q063</accession>
<evidence type="ECO:0000313" key="2">
    <source>
        <dbReference type="EMBL" id="TDU40122.1"/>
    </source>
</evidence>
<evidence type="ECO:0000313" key="3">
    <source>
        <dbReference type="Proteomes" id="UP000294689"/>
    </source>
</evidence>
<sequence>MRIRFLMMFLIVLGCAKPVEVAPIEIWDSITVEASAYNSTPAQTSSTPQITAFGDSLKPGVKYIAVSRDLLRMGIKHNTPVVIEGFDGVYLVKDKMHPKWRKHIDIYMGKDIEAAREWGRRTVCIEYKLSEEAIKKASME</sequence>
<dbReference type="PROSITE" id="PS51257">
    <property type="entry name" value="PROKAR_LIPOPROTEIN"/>
    <property type="match status" value="1"/>
</dbReference>
<organism evidence="2 3">
    <name type="scientific">Gelidibacter sediminis</name>
    <dbReference type="NCBI Taxonomy" id="1608710"/>
    <lineage>
        <taxon>Bacteria</taxon>
        <taxon>Pseudomonadati</taxon>
        <taxon>Bacteroidota</taxon>
        <taxon>Flavobacteriia</taxon>
        <taxon>Flavobacteriales</taxon>
        <taxon>Flavobacteriaceae</taxon>
        <taxon>Gelidibacter</taxon>
    </lineage>
</organism>
<protein>
    <submittedName>
        <fullName evidence="2">3D (Asp-Asp-Asp) domain-containing protein</fullName>
    </submittedName>
</protein>
<feature type="chain" id="PRO_5020654671" evidence="1">
    <location>
        <begin position="22"/>
        <end position="140"/>
    </location>
</feature>
<gene>
    <name evidence="2" type="ORF">BXY82_2162</name>
</gene>
<dbReference type="Proteomes" id="UP000294689">
    <property type="component" value="Unassembled WGS sequence"/>
</dbReference>
<dbReference type="EMBL" id="SOBW01000008">
    <property type="protein sequence ID" value="TDU40122.1"/>
    <property type="molecule type" value="Genomic_DNA"/>
</dbReference>
<reference evidence="2 3" key="1">
    <citation type="submission" date="2019-03" db="EMBL/GenBank/DDBJ databases">
        <title>Genomic Encyclopedia of Archaeal and Bacterial Type Strains, Phase II (KMG-II): from individual species to whole genera.</title>
        <authorList>
            <person name="Goeker M."/>
        </authorList>
    </citation>
    <scope>NUCLEOTIDE SEQUENCE [LARGE SCALE GENOMIC DNA]</scope>
    <source>
        <strain evidence="2 3">DSM 28135</strain>
    </source>
</reference>
<keyword evidence="3" id="KW-1185">Reference proteome</keyword>
<dbReference type="CDD" id="cd22784">
    <property type="entry name" value="DPBB_MltA_YuiC-like"/>
    <property type="match status" value="1"/>
</dbReference>
<dbReference type="AlphaFoldDB" id="A0A4R7Q063"/>
<comment type="caution">
    <text evidence="2">The sequence shown here is derived from an EMBL/GenBank/DDBJ whole genome shotgun (WGS) entry which is preliminary data.</text>
</comment>
<keyword evidence="1" id="KW-0732">Signal</keyword>
<feature type="signal peptide" evidence="1">
    <location>
        <begin position="1"/>
        <end position="21"/>
    </location>
</feature>